<dbReference type="PANTHER" id="PTHR22926">
    <property type="entry name" value="PHOSPHO-N-ACETYLMURAMOYL-PENTAPEPTIDE-TRANSFERASE"/>
    <property type="match status" value="1"/>
</dbReference>
<gene>
    <name evidence="8" type="ORF">PQU94_06240</name>
</gene>
<feature type="transmembrane region" description="Helical" evidence="7">
    <location>
        <begin position="165"/>
        <end position="185"/>
    </location>
</feature>
<comment type="subcellular location">
    <subcellularLocation>
        <location evidence="1">Cell membrane</location>
        <topology evidence="1">Multi-pass membrane protein</topology>
    </subcellularLocation>
</comment>
<feature type="transmembrane region" description="Helical" evidence="7">
    <location>
        <begin position="75"/>
        <end position="95"/>
    </location>
</feature>
<feature type="transmembrane region" description="Helical" evidence="7">
    <location>
        <begin position="299"/>
        <end position="322"/>
    </location>
</feature>
<reference evidence="8 9" key="1">
    <citation type="submission" date="2023-01" db="EMBL/GenBank/DDBJ databases">
        <title>Novel species of the genus Asticcacaulis isolated from rivers.</title>
        <authorList>
            <person name="Lu H."/>
        </authorList>
    </citation>
    <scope>NUCLEOTIDE SEQUENCE [LARGE SCALE GENOMIC DNA]</scope>
    <source>
        <strain evidence="8 9">DXS10W</strain>
    </source>
</reference>
<evidence type="ECO:0000313" key="9">
    <source>
        <dbReference type="Proteomes" id="UP001216595"/>
    </source>
</evidence>
<dbReference type="Pfam" id="PF00953">
    <property type="entry name" value="Glycos_transf_4"/>
    <property type="match status" value="1"/>
</dbReference>
<dbReference type="Proteomes" id="UP001216595">
    <property type="component" value="Unassembled WGS sequence"/>
</dbReference>
<keyword evidence="3 8" id="KW-0808">Transferase</keyword>
<dbReference type="InterPro" id="IPR000715">
    <property type="entry name" value="Glycosyl_transferase_4"/>
</dbReference>
<dbReference type="EMBL" id="JAQQKW010000003">
    <property type="protein sequence ID" value="MDC7693880.1"/>
    <property type="molecule type" value="Genomic_DNA"/>
</dbReference>
<evidence type="ECO:0000256" key="6">
    <source>
        <dbReference type="ARBA" id="ARBA00023136"/>
    </source>
</evidence>
<organism evidence="8 9">
    <name type="scientific">Asticcacaulis currens</name>
    <dbReference type="NCBI Taxonomy" id="2984210"/>
    <lineage>
        <taxon>Bacteria</taxon>
        <taxon>Pseudomonadati</taxon>
        <taxon>Pseudomonadota</taxon>
        <taxon>Alphaproteobacteria</taxon>
        <taxon>Caulobacterales</taxon>
        <taxon>Caulobacteraceae</taxon>
        <taxon>Asticcacaulis</taxon>
    </lineage>
</organism>
<accession>A0ABT5IDF6</accession>
<feature type="transmembrane region" description="Helical" evidence="7">
    <location>
        <begin position="6"/>
        <end position="30"/>
    </location>
</feature>
<feature type="transmembrane region" description="Helical" evidence="7">
    <location>
        <begin position="136"/>
        <end position="158"/>
    </location>
</feature>
<evidence type="ECO:0000256" key="5">
    <source>
        <dbReference type="ARBA" id="ARBA00022989"/>
    </source>
</evidence>
<feature type="transmembrane region" description="Helical" evidence="7">
    <location>
        <begin position="224"/>
        <end position="242"/>
    </location>
</feature>
<dbReference type="GO" id="GO:0016740">
    <property type="term" value="F:transferase activity"/>
    <property type="evidence" value="ECO:0007669"/>
    <property type="project" value="UniProtKB-KW"/>
</dbReference>
<comment type="caution">
    <text evidence="8">The sequence shown here is derived from an EMBL/GenBank/DDBJ whole genome shotgun (WGS) entry which is preliminary data.</text>
</comment>
<evidence type="ECO:0000256" key="2">
    <source>
        <dbReference type="ARBA" id="ARBA00022475"/>
    </source>
</evidence>
<keyword evidence="2" id="KW-1003">Cell membrane</keyword>
<evidence type="ECO:0000256" key="7">
    <source>
        <dbReference type="SAM" id="Phobius"/>
    </source>
</evidence>
<feature type="transmembrane region" description="Helical" evidence="7">
    <location>
        <begin position="51"/>
        <end position="69"/>
    </location>
</feature>
<sequence length="353" mass="36848">MTQWLLSPLACLSIVAIAAGLAALLAQLAIRGGPVDIPRERGAHKAPTPTSGGLAVMAASGLAIAFGVLELSVHVPQTGLWLFGFAALAGLSGAIDDVLDLPAKARLLFQIILCAGFASLYPVHELILAPGLTLAVPFPLGVLAATAWLVLGLNAINFMDGSNGLAIGTQAVCLLIYAGFVLAFGSQPVSMLGGVLLVFLATGGAFGGLLPFNLPLNRVFQGDAGSLFGGALVTGGALVLSTHQIASIWLGGFLLAPLLVDVLLTLIWRARRKRNLFEAHKDHLYQQWLIHRDPDHGRLALKVWGLCAVSCAIGTGARLIGITTGVELRFAALCLVVAALCYGWFRVRKTLTA</sequence>
<proteinExistence type="predicted"/>
<feature type="transmembrane region" description="Helical" evidence="7">
    <location>
        <begin position="107"/>
        <end position="124"/>
    </location>
</feature>
<dbReference type="RefSeq" id="WP_272740608.1">
    <property type="nucleotide sequence ID" value="NZ_JAQQKW010000003.1"/>
</dbReference>
<feature type="transmembrane region" description="Helical" evidence="7">
    <location>
        <begin position="328"/>
        <end position="345"/>
    </location>
</feature>
<evidence type="ECO:0000256" key="4">
    <source>
        <dbReference type="ARBA" id="ARBA00022692"/>
    </source>
</evidence>
<feature type="transmembrane region" description="Helical" evidence="7">
    <location>
        <begin position="248"/>
        <end position="268"/>
    </location>
</feature>
<name>A0ABT5IDF6_9CAUL</name>
<protein>
    <submittedName>
        <fullName evidence="8">Glycosyl transferase family 4 family protein</fullName>
    </submittedName>
</protein>
<feature type="transmembrane region" description="Helical" evidence="7">
    <location>
        <begin position="191"/>
        <end position="212"/>
    </location>
</feature>
<evidence type="ECO:0000256" key="1">
    <source>
        <dbReference type="ARBA" id="ARBA00004651"/>
    </source>
</evidence>
<keyword evidence="6 7" id="KW-0472">Membrane</keyword>
<keyword evidence="9" id="KW-1185">Reference proteome</keyword>
<evidence type="ECO:0000256" key="3">
    <source>
        <dbReference type="ARBA" id="ARBA00022679"/>
    </source>
</evidence>
<keyword evidence="4 7" id="KW-0812">Transmembrane</keyword>
<dbReference type="PANTHER" id="PTHR22926:SF3">
    <property type="entry name" value="UNDECAPRENYL-PHOSPHATE ALPHA-N-ACETYLGLUCOSAMINYL 1-PHOSPHATE TRANSFERASE"/>
    <property type="match status" value="1"/>
</dbReference>
<evidence type="ECO:0000313" key="8">
    <source>
        <dbReference type="EMBL" id="MDC7693880.1"/>
    </source>
</evidence>
<keyword evidence="5 7" id="KW-1133">Transmembrane helix</keyword>